<proteinExistence type="predicted"/>
<evidence type="ECO:0000256" key="2">
    <source>
        <dbReference type="SAM" id="SignalP"/>
    </source>
</evidence>
<dbReference type="Pfam" id="PF00501">
    <property type="entry name" value="AMP-binding"/>
    <property type="match status" value="1"/>
</dbReference>
<keyword evidence="5" id="KW-1185">Reference proteome</keyword>
<gene>
    <name evidence="4" type="ORF">B0H17DRAFT_1128300</name>
</gene>
<dbReference type="GO" id="GO:0005829">
    <property type="term" value="C:cytosol"/>
    <property type="evidence" value="ECO:0007669"/>
    <property type="project" value="TreeGrafter"/>
</dbReference>
<dbReference type="PANTHER" id="PTHR24095">
    <property type="entry name" value="ACETYL-COENZYME A SYNTHETASE"/>
    <property type="match status" value="1"/>
</dbReference>
<organism evidence="4 5">
    <name type="scientific">Mycena rosella</name>
    <name type="common">Pink bonnet</name>
    <name type="synonym">Agaricus rosellus</name>
    <dbReference type="NCBI Taxonomy" id="1033263"/>
    <lineage>
        <taxon>Eukaryota</taxon>
        <taxon>Fungi</taxon>
        <taxon>Dikarya</taxon>
        <taxon>Basidiomycota</taxon>
        <taxon>Agaricomycotina</taxon>
        <taxon>Agaricomycetes</taxon>
        <taxon>Agaricomycetidae</taxon>
        <taxon>Agaricales</taxon>
        <taxon>Marasmiineae</taxon>
        <taxon>Mycenaceae</taxon>
        <taxon>Mycena</taxon>
    </lineage>
</organism>
<sequence>MTWHAAAAFLACTCIGTIHSVVFAGFSTESLHDRVSNCTLTMLITSDKGRHSGKVIASKATVDKALEKCLAMKHCLALKRTGGKWWHEEVAKVPSYCPPEVMASKDLLFILYTSSSTGKPKGVMHMTGRYLLYATLTVKYVFGVHEDGHFACTADVG</sequence>
<evidence type="ECO:0000313" key="5">
    <source>
        <dbReference type="Proteomes" id="UP001221757"/>
    </source>
</evidence>
<dbReference type="AlphaFoldDB" id="A0AAD7DZB8"/>
<dbReference type="EC" id="6.2.1.1" evidence="1"/>
<evidence type="ECO:0000313" key="4">
    <source>
        <dbReference type="EMBL" id="KAJ7701518.1"/>
    </source>
</evidence>
<dbReference type="InterPro" id="IPR042099">
    <property type="entry name" value="ANL_N_sf"/>
</dbReference>
<dbReference type="Gene3D" id="3.40.50.12780">
    <property type="entry name" value="N-terminal domain of ligase-like"/>
    <property type="match status" value="1"/>
</dbReference>
<comment type="caution">
    <text evidence="4">The sequence shown here is derived from an EMBL/GenBank/DDBJ whole genome shotgun (WGS) entry which is preliminary data.</text>
</comment>
<dbReference type="Proteomes" id="UP001221757">
    <property type="component" value="Unassembled WGS sequence"/>
</dbReference>
<dbReference type="SUPFAM" id="SSF56801">
    <property type="entry name" value="Acetyl-CoA synthetase-like"/>
    <property type="match status" value="1"/>
</dbReference>
<reference evidence="4" key="1">
    <citation type="submission" date="2023-03" db="EMBL/GenBank/DDBJ databases">
        <title>Massive genome expansion in bonnet fungi (Mycena s.s.) driven by repeated elements and novel gene families across ecological guilds.</title>
        <authorList>
            <consortium name="Lawrence Berkeley National Laboratory"/>
            <person name="Harder C.B."/>
            <person name="Miyauchi S."/>
            <person name="Viragh M."/>
            <person name="Kuo A."/>
            <person name="Thoen E."/>
            <person name="Andreopoulos B."/>
            <person name="Lu D."/>
            <person name="Skrede I."/>
            <person name="Drula E."/>
            <person name="Henrissat B."/>
            <person name="Morin E."/>
            <person name="Kohler A."/>
            <person name="Barry K."/>
            <person name="LaButti K."/>
            <person name="Morin E."/>
            <person name="Salamov A."/>
            <person name="Lipzen A."/>
            <person name="Mereny Z."/>
            <person name="Hegedus B."/>
            <person name="Baldrian P."/>
            <person name="Stursova M."/>
            <person name="Weitz H."/>
            <person name="Taylor A."/>
            <person name="Grigoriev I.V."/>
            <person name="Nagy L.G."/>
            <person name="Martin F."/>
            <person name="Kauserud H."/>
        </authorList>
    </citation>
    <scope>NUCLEOTIDE SEQUENCE</scope>
    <source>
        <strain evidence="4">CBHHK067</strain>
    </source>
</reference>
<dbReference type="GO" id="GO:0006085">
    <property type="term" value="P:acetyl-CoA biosynthetic process"/>
    <property type="evidence" value="ECO:0007669"/>
    <property type="project" value="TreeGrafter"/>
</dbReference>
<feature type="domain" description="AMP-dependent synthetase/ligase" evidence="3">
    <location>
        <begin position="2"/>
        <end position="155"/>
    </location>
</feature>
<evidence type="ECO:0000256" key="1">
    <source>
        <dbReference type="ARBA" id="ARBA00013275"/>
    </source>
</evidence>
<dbReference type="InterPro" id="IPR000873">
    <property type="entry name" value="AMP-dep_synth/lig_dom"/>
</dbReference>
<accession>A0AAD7DZB8</accession>
<dbReference type="GO" id="GO:0003987">
    <property type="term" value="F:acetate-CoA ligase activity"/>
    <property type="evidence" value="ECO:0007669"/>
    <property type="project" value="UniProtKB-EC"/>
</dbReference>
<name>A0AAD7DZB8_MYCRO</name>
<dbReference type="EMBL" id="JARKIE010000017">
    <property type="protein sequence ID" value="KAJ7701518.1"/>
    <property type="molecule type" value="Genomic_DNA"/>
</dbReference>
<protein>
    <recommendedName>
        <fullName evidence="1">acetate--CoA ligase</fullName>
        <ecNumber evidence="1">6.2.1.1</ecNumber>
    </recommendedName>
</protein>
<dbReference type="PANTHER" id="PTHR24095:SF14">
    <property type="entry name" value="ACETYL-COENZYME A SYNTHETASE 1"/>
    <property type="match status" value="1"/>
</dbReference>
<feature type="chain" id="PRO_5042297288" description="acetate--CoA ligase" evidence="2">
    <location>
        <begin position="21"/>
        <end position="157"/>
    </location>
</feature>
<evidence type="ECO:0000259" key="3">
    <source>
        <dbReference type="Pfam" id="PF00501"/>
    </source>
</evidence>
<keyword evidence="2" id="KW-0732">Signal</keyword>
<feature type="signal peptide" evidence="2">
    <location>
        <begin position="1"/>
        <end position="20"/>
    </location>
</feature>